<organism evidence="2 3">
    <name type="scientific">Periplaneta americana</name>
    <name type="common">American cockroach</name>
    <name type="synonym">Blatta americana</name>
    <dbReference type="NCBI Taxonomy" id="6978"/>
    <lineage>
        <taxon>Eukaryota</taxon>
        <taxon>Metazoa</taxon>
        <taxon>Ecdysozoa</taxon>
        <taxon>Arthropoda</taxon>
        <taxon>Hexapoda</taxon>
        <taxon>Insecta</taxon>
        <taxon>Pterygota</taxon>
        <taxon>Neoptera</taxon>
        <taxon>Polyneoptera</taxon>
        <taxon>Dictyoptera</taxon>
        <taxon>Blattodea</taxon>
        <taxon>Blattoidea</taxon>
        <taxon>Blattidae</taxon>
        <taxon>Blattinae</taxon>
        <taxon>Periplaneta</taxon>
    </lineage>
</organism>
<evidence type="ECO:0000256" key="1">
    <source>
        <dbReference type="SAM" id="MobiDB-lite"/>
    </source>
</evidence>
<proteinExistence type="predicted"/>
<dbReference type="Proteomes" id="UP001148838">
    <property type="component" value="Unassembled WGS sequence"/>
</dbReference>
<gene>
    <name evidence="2" type="ORF">ANN_25309</name>
</gene>
<dbReference type="EMBL" id="JAJSOF020000038">
    <property type="protein sequence ID" value="KAJ4427661.1"/>
    <property type="molecule type" value="Genomic_DNA"/>
</dbReference>
<feature type="region of interest" description="Disordered" evidence="1">
    <location>
        <begin position="1"/>
        <end position="33"/>
    </location>
</feature>
<sequence length="66" mass="7426">MAGLCEGGNEPPGSLKASKVTPPPTGRPPHLNPENFLYWVDTKRLHRAQQRNGYRRWGRNALVFQG</sequence>
<comment type="caution">
    <text evidence="2">The sequence shown here is derived from an EMBL/GenBank/DDBJ whole genome shotgun (WGS) entry which is preliminary data.</text>
</comment>
<protein>
    <submittedName>
        <fullName evidence="2">Uncharacterized protein</fullName>
    </submittedName>
</protein>
<accession>A0ABQ8S0Z5</accession>
<evidence type="ECO:0000313" key="2">
    <source>
        <dbReference type="EMBL" id="KAJ4427661.1"/>
    </source>
</evidence>
<name>A0ABQ8S0Z5_PERAM</name>
<feature type="compositionally biased region" description="Pro residues" evidence="1">
    <location>
        <begin position="21"/>
        <end position="31"/>
    </location>
</feature>
<evidence type="ECO:0000313" key="3">
    <source>
        <dbReference type="Proteomes" id="UP001148838"/>
    </source>
</evidence>
<keyword evidence="3" id="KW-1185">Reference proteome</keyword>
<reference evidence="2 3" key="1">
    <citation type="journal article" date="2022" name="Allergy">
        <title>Genome assembly and annotation of Periplaneta americana reveal a comprehensive cockroach allergen profile.</title>
        <authorList>
            <person name="Wang L."/>
            <person name="Xiong Q."/>
            <person name="Saelim N."/>
            <person name="Wang L."/>
            <person name="Nong W."/>
            <person name="Wan A.T."/>
            <person name="Shi M."/>
            <person name="Liu X."/>
            <person name="Cao Q."/>
            <person name="Hui J.H.L."/>
            <person name="Sookrung N."/>
            <person name="Leung T.F."/>
            <person name="Tungtrongchitr A."/>
            <person name="Tsui S.K.W."/>
        </authorList>
    </citation>
    <scope>NUCLEOTIDE SEQUENCE [LARGE SCALE GENOMIC DNA]</scope>
    <source>
        <strain evidence="2">PWHHKU_190912</strain>
    </source>
</reference>